<evidence type="ECO:0000256" key="20">
    <source>
        <dbReference type="SAM" id="MobiDB-lite"/>
    </source>
</evidence>
<evidence type="ECO:0000256" key="2">
    <source>
        <dbReference type="ARBA" id="ARBA00001946"/>
    </source>
</evidence>
<keyword evidence="13 21" id="KW-0472">Membrane</keyword>
<feature type="compositionally biased region" description="Polar residues" evidence="20">
    <location>
        <begin position="126"/>
        <end position="162"/>
    </location>
</feature>
<comment type="subcellular location">
    <subcellularLocation>
        <location evidence="3">Membrane</location>
        <topology evidence="3">Multi-pass membrane protein</topology>
    </subcellularLocation>
</comment>
<evidence type="ECO:0000256" key="14">
    <source>
        <dbReference type="ARBA" id="ARBA00023209"/>
    </source>
</evidence>
<dbReference type="FunFam" id="1.20.120.1760:FF:000003">
    <property type="entry name" value="CDP-diacylglycerol--inositol 3-phosphatidyltransferase"/>
    <property type="match status" value="1"/>
</dbReference>
<evidence type="ECO:0000256" key="18">
    <source>
        <dbReference type="ARBA" id="ARBA00079946"/>
    </source>
</evidence>
<dbReference type="PROSITE" id="PS00379">
    <property type="entry name" value="CDP_ALCOHOL_P_TRANSF"/>
    <property type="match status" value="1"/>
</dbReference>
<dbReference type="GO" id="GO:0003881">
    <property type="term" value="F:CDP-diacylglycerol-inositol 3-phosphatidyltransferase activity"/>
    <property type="evidence" value="ECO:0007669"/>
    <property type="project" value="UniProtKB-EC"/>
</dbReference>
<dbReference type="InterPro" id="IPR048254">
    <property type="entry name" value="CDP_ALCOHOL_P_TRANSF_CS"/>
</dbReference>
<dbReference type="GO" id="GO:0005794">
    <property type="term" value="C:Golgi apparatus"/>
    <property type="evidence" value="ECO:0007669"/>
    <property type="project" value="TreeGrafter"/>
</dbReference>
<evidence type="ECO:0000256" key="15">
    <source>
        <dbReference type="ARBA" id="ARBA00023211"/>
    </source>
</evidence>
<gene>
    <name evidence="22" type="ORF">TOA249_LOCUS27785</name>
</gene>
<organism evidence="22 23">
    <name type="scientific">Rotaria socialis</name>
    <dbReference type="NCBI Taxonomy" id="392032"/>
    <lineage>
        <taxon>Eukaryota</taxon>
        <taxon>Metazoa</taxon>
        <taxon>Spiralia</taxon>
        <taxon>Gnathifera</taxon>
        <taxon>Rotifera</taxon>
        <taxon>Eurotatoria</taxon>
        <taxon>Bdelloidea</taxon>
        <taxon>Philodinida</taxon>
        <taxon>Philodinidae</taxon>
        <taxon>Rotaria</taxon>
    </lineage>
</organism>
<keyword evidence="11 21" id="KW-1133">Transmembrane helix</keyword>
<feature type="compositionally biased region" description="Low complexity" evidence="20">
    <location>
        <begin position="59"/>
        <end position="69"/>
    </location>
</feature>
<feature type="transmembrane region" description="Helical" evidence="21">
    <location>
        <begin position="453"/>
        <end position="477"/>
    </location>
</feature>
<keyword evidence="9" id="KW-0479">Metal-binding</keyword>
<feature type="region of interest" description="Disordered" evidence="20">
    <location>
        <begin position="1"/>
        <end position="364"/>
    </location>
</feature>
<feature type="compositionally biased region" description="Polar residues" evidence="20">
    <location>
        <begin position="41"/>
        <end position="51"/>
    </location>
</feature>
<comment type="similarity">
    <text evidence="4 19">Belongs to the CDP-alcohol phosphatidyltransferase class-I family.</text>
</comment>
<evidence type="ECO:0000313" key="22">
    <source>
        <dbReference type="EMBL" id="CAF4862143.1"/>
    </source>
</evidence>
<evidence type="ECO:0000256" key="17">
    <source>
        <dbReference type="ARBA" id="ARBA00070582"/>
    </source>
</evidence>
<keyword evidence="15" id="KW-0464">Manganese</keyword>
<evidence type="ECO:0000256" key="9">
    <source>
        <dbReference type="ARBA" id="ARBA00022723"/>
    </source>
</evidence>
<evidence type="ECO:0000256" key="13">
    <source>
        <dbReference type="ARBA" id="ARBA00023136"/>
    </source>
</evidence>
<evidence type="ECO:0000256" key="11">
    <source>
        <dbReference type="ARBA" id="ARBA00022989"/>
    </source>
</evidence>
<dbReference type="GO" id="GO:0046872">
    <property type="term" value="F:metal ion binding"/>
    <property type="evidence" value="ECO:0007669"/>
    <property type="project" value="UniProtKB-KW"/>
</dbReference>
<keyword evidence="14" id="KW-0594">Phospholipid biosynthesis</keyword>
<accession>A0A821SMI2</accession>
<feature type="compositionally biased region" description="Basic residues" evidence="20">
    <location>
        <begin position="293"/>
        <end position="306"/>
    </location>
</feature>
<feature type="compositionally biased region" description="Polar residues" evidence="20">
    <location>
        <begin position="212"/>
        <end position="221"/>
    </location>
</feature>
<dbReference type="PANTHER" id="PTHR15362:SF4">
    <property type="entry name" value="CDP-DIACYLGLYCEROL--INOSITOL 3-PHOSPHATIDYLTRANSFERASE"/>
    <property type="match status" value="1"/>
</dbReference>
<evidence type="ECO:0000256" key="7">
    <source>
        <dbReference type="ARBA" id="ARBA00022679"/>
    </source>
</evidence>
<keyword evidence="8 21" id="KW-0812">Transmembrane</keyword>
<proteinExistence type="inferred from homology"/>
<feature type="compositionally biased region" description="Low complexity" evidence="20">
    <location>
        <begin position="163"/>
        <end position="176"/>
    </location>
</feature>
<evidence type="ECO:0000256" key="6">
    <source>
        <dbReference type="ARBA" id="ARBA00022516"/>
    </source>
</evidence>
<evidence type="ECO:0000256" key="12">
    <source>
        <dbReference type="ARBA" id="ARBA00023098"/>
    </source>
</evidence>
<comment type="caution">
    <text evidence="22">The sequence shown here is derived from an EMBL/GenBank/DDBJ whole genome shotgun (WGS) entry which is preliminary data.</text>
</comment>
<sequence>MQSIDEFTPSTTEPVFGSGLVNQTKNQSSTNNDNSDADKITPSSEPVSNGENDTKDNKVTSNENSTTETVTEKTDAVDSTAVLANGQSEKPTVETNNEVEKNEEPAATEKPAEAETSVVPTEPEPVSSTPVEVNNEVSSSAPSATVDATPSVPTVEITNDNVTEAPNPTEPETTAPKSKFLRGKAKASPVSTTPTATRQSSRGRKMASSSSTNVEENQASDDASVPTTTITTTTNQTEVSKRTKRQAATIAKDAITASNQTSSTSGSSIADDGNDQDVIPSDGDDDDDITVGKAKKASPVGRKKRGASSSTSHVAKKARGKSSIIPTTDDDDADDDDDDDEGRKPAKKARTSSPKKTPEAPSEEYIHYSKTPWQVVHRQTDNIFLFIPNIIGYVRIFLSIASFYFMPTHPITTVLCYLTSELLDALDGHAARALGQSTKFGAMFDMLIDRCSTMCLCFVLAMFYPSWALFFQLWAAIDVASHWLHLHAATVKGSESHKKIDLSGNPVLRLYYTSRKVLFTMCAGNELWFSMVYLLHFGEGPEVITYGAYTIGLWRIILYAVTPIMVLKQIISLIHLYTAALDMAAIDEAERARQK</sequence>
<feature type="compositionally biased region" description="Low complexity" evidence="20">
    <location>
        <begin position="227"/>
        <end position="237"/>
    </location>
</feature>
<evidence type="ECO:0000256" key="3">
    <source>
        <dbReference type="ARBA" id="ARBA00004141"/>
    </source>
</evidence>
<dbReference type="GO" id="GO:0016020">
    <property type="term" value="C:membrane"/>
    <property type="evidence" value="ECO:0007669"/>
    <property type="project" value="UniProtKB-SubCell"/>
</dbReference>
<evidence type="ECO:0000256" key="5">
    <source>
        <dbReference type="ARBA" id="ARBA00013212"/>
    </source>
</evidence>
<keyword evidence="6" id="KW-0444">Lipid biosynthesis</keyword>
<protein>
    <recommendedName>
        <fullName evidence="17">CDP-diacylglycerol--inositol 3-phosphatidyltransferase</fullName>
        <ecNumber evidence="5">2.7.8.11</ecNumber>
    </recommendedName>
    <alternativeName>
        <fullName evidence="18">Phosphatidylinositol synthase</fullName>
    </alternativeName>
</protein>
<dbReference type="EMBL" id="CAJOBS010003636">
    <property type="protein sequence ID" value="CAF4862143.1"/>
    <property type="molecule type" value="Genomic_DNA"/>
</dbReference>
<dbReference type="InterPro" id="IPR043130">
    <property type="entry name" value="CDP-OH_PTrfase_TM_dom"/>
</dbReference>
<evidence type="ECO:0000256" key="16">
    <source>
        <dbReference type="ARBA" id="ARBA00023264"/>
    </source>
</evidence>
<dbReference type="GO" id="GO:0006661">
    <property type="term" value="P:phosphatidylinositol biosynthetic process"/>
    <property type="evidence" value="ECO:0007669"/>
    <property type="project" value="TreeGrafter"/>
</dbReference>
<evidence type="ECO:0000256" key="19">
    <source>
        <dbReference type="RuleBase" id="RU003750"/>
    </source>
</evidence>
<name>A0A821SMI2_9BILA</name>
<dbReference type="PANTHER" id="PTHR15362">
    <property type="entry name" value="PHOSPHATIDYLINOSITOL SYNTHASE"/>
    <property type="match status" value="1"/>
</dbReference>
<evidence type="ECO:0000256" key="4">
    <source>
        <dbReference type="ARBA" id="ARBA00010441"/>
    </source>
</evidence>
<reference evidence="22" key="1">
    <citation type="submission" date="2021-02" db="EMBL/GenBank/DDBJ databases">
        <authorList>
            <person name="Nowell W R."/>
        </authorList>
    </citation>
    <scope>NUCLEOTIDE SEQUENCE</scope>
</reference>
<dbReference type="Gene3D" id="1.20.120.1760">
    <property type="match status" value="1"/>
</dbReference>
<feature type="transmembrane region" description="Helical" evidence="21">
    <location>
        <begin position="383"/>
        <end position="405"/>
    </location>
</feature>
<dbReference type="Proteomes" id="UP000663838">
    <property type="component" value="Unassembled WGS sequence"/>
</dbReference>
<evidence type="ECO:0000256" key="1">
    <source>
        <dbReference type="ARBA" id="ARBA00001936"/>
    </source>
</evidence>
<dbReference type="AlphaFoldDB" id="A0A821SMI2"/>
<feature type="compositionally biased region" description="Acidic residues" evidence="20">
    <location>
        <begin position="328"/>
        <end position="340"/>
    </location>
</feature>
<feature type="compositionally biased region" description="Low complexity" evidence="20">
    <location>
        <begin position="256"/>
        <end position="268"/>
    </location>
</feature>
<feature type="compositionally biased region" description="Polar residues" evidence="20">
    <location>
        <begin position="1"/>
        <end position="13"/>
    </location>
</feature>
<dbReference type="Pfam" id="PF01066">
    <property type="entry name" value="CDP-OH_P_transf"/>
    <property type="match status" value="1"/>
</dbReference>
<evidence type="ECO:0000313" key="23">
    <source>
        <dbReference type="Proteomes" id="UP000663838"/>
    </source>
</evidence>
<keyword evidence="10" id="KW-0460">Magnesium</keyword>
<evidence type="ECO:0000256" key="8">
    <source>
        <dbReference type="ARBA" id="ARBA00022692"/>
    </source>
</evidence>
<comment type="cofactor">
    <cofactor evidence="1">
        <name>Mn(2+)</name>
        <dbReference type="ChEBI" id="CHEBI:29035"/>
    </cofactor>
</comment>
<evidence type="ECO:0000256" key="21">
    <source>
        <dbReference type="SAM" id="Phobius"/>
    </source>
</evidence>
<feature type="compositionally biased region" description="Polar residues" evidence="20">
    <location>
        <begin position="20"/>
        <end position="34"/>
    </location>
</feature>
<evidence type="ECO:0000256" key="10">
    <source>
        <dbReference type="ARBA" id="ARBA00022842"/>
    </source>
</evidence>
<keyword evidence="12" id="KW-0443">Lipid metabolism</keyword>
<feature type="transmembrane region" description="Helical" evidence="21">
    <location>
        <begin position="567"/>
        <end position="586"/>
    </location>
</feature>
<feature type="compositionally biased region" description="Polar residues" evidence="20">
    <location>
        <begin position="189"/>
        <end position="199"/>
    </location>
</feature>
<keyword evidence="7 19" id="KW-0808">Transferase</keyword>
<keyword evidence="16" id="KW-1208">Phospholipid metabolism</keyword>
<dbReference type="InterPro" id="IPR000462">
    <property type="entry name" value="CDP-OH_P_trans"/>
</dbReference>
<dbReference type="EC" id="2.7.8.11" evidence="5"/>
<comment type="cofactor">
    <cofactor evidence="2">
        <name>Mg(2+)</name>
        <dbReference type="ChEBI" id="CHEBI:18420"/>
    </cofactor>
</comment>